<keyword evidence="2" id="KW-1185">Reference proteome</keyword>
<proteinExistence type="predicted"/>
<comment type="caution">
    <text evidence="1">The sequence shown here is derived from an EMBL/GenBank/DDBJ whole genome shotgun (WGS) entry which is preliminary data.</text>
</comment>
<evidence type="ECO:0000313" key="1">
    <source>
        <dbReference type="EMBL" id="GBP08933.1"/>
    </source>
</evidence>
<sequence>MLADRSTGGILQMTRAGLAAAVARRPTPDEENLEAHTQIPTANAVEKRKGQGAQNLHITLFAGNSERQSLVRFTVQWLPYSLQRS</sequence>
<name>A0A4C1T346_EUMVA</name>
<gene>
    <name evidence="1" type="ORF">EVAR_78308_1</name>
</gene>
<reference evidence="1 2" key="1">
    <citation type="journal article" date="2019" name="Commun. Biol.">
        <title>The bagworm genome reveals a unique fibroin gene that provides high tensile strength.</title>
        <authorList>
            <person name="Kono N."/>
            <person name="Nakamura H."/>
            <person name="Ohtoshi R."/>
            <person name="Tomita M."/>
            <person name="Numata K."/>
            <person name="Arakawa K."/>
        </authorList>
    </citation>
    <scope>NUCLEOTIDE SEQUENCE [LARGE SCALE GENOMIC DNA]</scope>
</reference>
<dbReference type="EMBL" id="BGZK01000033">
    <property type="protein sequence ID" value="GBP08933.1"/>
    <property type="molecule type" value="Genomic_DNA"/>
</dbReference>
<organism evidence="1 2">
    <name type="scientific">Eumeta variegata</name>
    <name type="common">Bagworm moth</name>
    <name type="synonym">Eumeta japonica</name>
    <dbReference type="NCBI Taxonomy" id="151549"/>
    <lineage>
        <taxon>Eukaryota</taxon>
        <taxon>Metazoa</taxon>
        <taxon>Ecdysozoa</taxon>
        <taxon>Arthropoda</taxon>
        <taxon>Hexapoda</taxon>
        <taxon>Insecta</taxon>
        <taxon>Pterygota</taxon>
        <taxon>Neoptera</taxon>
        <taxon>Endopterygota</taxon>
        <taxon>Lepidoptera</taxon>
        <taxon>Glossata</taxon>
        <taxon>Ditrysia</taxon>
        <taxon>Tineoidea</taxon>
        <taxon>Psychidae</taxon>
        <taxon>Oiketicinae</taxon>
        <taxon>Eumeta</taxon>
    </lineage>
</organism>
<protein>
    <submittedName>
        <fullName evidence="1">Uncharacterized protein</fullName>
    </submittedName>
</protein>
<dbReference type="AlphaFoldDB" id="A0A4C1T346"/>
<accession>A0A4C1T346</accession>
<dbReference type="Proteomes" id="UP000299102">
    <property type="component" value="Unassembled WGS sequence"/>
</dbReference>
<evidence type="ECO:0000313" key="2">
    <source>
        <dbReference type="Proteomes" id="UP000299102"/>
    </source>
</evidence>